<evidence type="ECO:0000256" key="1">
    <source>
        <dbReference type="SAM" id="MobiDB-lite"/>
    </source>
</evidence>
<proteinExistence type="predicted"/>
<evidence type="ECO:0000313" key="3">
    <source>
        <dbReference type="EMBL" id="NBI34179.1"/>
    </source>
</evidence>
<keyword evidence="2" id="KW-0732">Signal</keyword>
<protein>
    <recommendedName>
        <fullName evidence="4">Carbohydrate-binding domain-containing protein</fullName>
    </recommendedName>
</protein>
<comment type="caution">
    <text evidence="3">The sequence shown here is derived from an EMBL/GenBank/DDBJ whole genome shotgun (WGS) entry which is preliminary data.</text>
</comment>
<dbReference type="Gene3D" id="2.160.20.20">
    <property type="match status" value="1"/>
</dbReference>
<dbReference type="AlphaFoldDB" id="A0A7C9JD49"/>
<feature type="signal peptide" evidence="2">
    <location>
        <begin position="1"/>
        <end position="24"/>
    </location>
</feature>
<feature type="region of interest" description="Disordered" evidence="1">
    <location>
        <begin position="528"/>
        <end position="577"/>
    </location>
</feature>
<accession>A0A7C9JD49</accession>
<evidence type="ECO:0000256" key="2">
    <source>
        <dbReference type="SAM" id="SignalP"/>
    </source>
</evidence>
<evidence type="ECO:0008006" key="4">
    <source>
        <dbReference type="Google" id="ProtNLM"/>
    </source>
</evidence>
<sequence length="577" mass="58534">MAVVKGKSKTLAGVILAGAVVVAAATQLGSFDESTFAPSPLSQVLGQAQGVLAGDGFALPAEGTLFAPSVDGAAQKEAQQGEPPRRPTSYKAIREFREDGLVQGETIESTGTDESAVAVLDDHAQVTLLDVTVERRSPSSTGGLLAATYGVGSALLVAPGQLLVGGGTVSTNADGGTGLFVLGKRSEALIADSAVSTQQSASAGLAVVEGASLCSWDVQVRTEGEQSPAAVVGNEGGSLVLQGGTLMTSGKESPVLSSKGDLTVLDGSLSAARSHAVEVEGKNAVRLFDCLVSSSPRSSADDDCRYNVVLYQGSETDTSTGRTTFHMVGGSLSSREGGLFYVTNTQATIVLQAADLSLADDAFFLRCSGNTGGRGWGSAGGNGAVCSLTGIGQLMEGDILWDSLSQVTVFLTEGSQLVGAVGKDDSFAGSPTAAMAKGQANLIIDKSSSWTVTGDSTLSSLSCEGVLSDAEGRPVTIKSPEGATFVKGTSPYTITVTDFSIVVDASSASQPDVRADYELERPEVLSATLEEDGSGEETQAAAAELVDGDGGEPAMTSGDEERQSSVETEDHEAAGGE</sequence>
<name>A0A7C9JD49_9BACT</name>
<feature type="chain" id="PRO_5029013930" description="Carbohydrate-binding domain-containing protein" evidence="2">
    <location>
        <begin position="25"/>
        <end position="577"/>
    </location>
</feature>
<gene>
    <name evidence="3" type="ORF">D1639_03860</name>
</gene>
<reference evidence="3" key="1">
    <citation type="submission" date="2018-08" db="EMBL/GenBank/DDBJ databases">
        <title>Murine metabolic-syndrome-specific gut microbial biobank.</title>
        <authorList>
            <person name="Liu C."/>
        </authorList>
    </citation>
    <scope>NUCLEOTIDE SEQUENCE [LARGE SCALE GENOMIC DNA]</scope>
    <source>
        <strain evidence="3">Z82</strain>
    </source>
</reference>
<dbReference type="EMBL" id="QWKH01000017">
    <property type="protein sequence ID" value="NBI34179.1"/>
    <property type="molecule type" value="Genomic_DNA"/>
</dbReference>
<dbReference type="InterPro" id="IPR012332">
    <property type="entry name" value="Autotransporter_pectin_lyase_C"/>
</dbReference>
<organism evidence="3">
    <name type="scientific">Muribaculaceae bacterium Z82</name>
    <dbReference type="NCBI Taxonomy" id="2304548"/>
    <lineage>
        <taxon>Bacteria</taxon>
        <taxon>Pseudomonadati</taxon>
        <taxon>Bacteroidota</taxon>
        <taxon>Bacteroidia</taxon>
        <taxon>Bacteroidales</taxon>
        <taxon>Muribaculaceae</taxon>
    </lineage>
</organism>